<dbReference type="Pfam" id="PF20184">
    <property type="entry name" value="DUF6547"/>
    <property type="match status" value="1"/>
</dbReference>
<proteinExistence type="predicted"/>
<dbReference type="RefSeq" id="WP_125655451.1">
    <property type="nucleotide sequence ID" value="NZ_AP019308.1"/>
</dbReference>
<evidence type="ECO:0000313" key="2">
    <source>
        <dbReference type="Proteomes" id="UP000275368"/>
    </source>
</evidence>
<accession>A0A3G9J3P4</accession>
<keyword evidence="2" id="KW-1185">Reference proteome</keyword>
<dbReference type="Proteomes" id="UP000275368">
    <property type="component" value="Chromosome"/>
</dbReference>
<name>A0A3G9J3P4_9BACL</name>
<protein>
    <submittedName>
        <fullName evidence="1">Uncharacterized protein</fullName>
    </submittedName>
</protein>
<dbReference type="EMBL" id="AP019308">
    <property type="protein sequence ID" value="BBH20421.1"/>
    <property type="molecule type" value="Genomic_DNA"/>
</dbReference>
<reference evidence="1 2" key="1">
    <citation type="submission" date="2018-11" db="EMBL/GenBank/DDBJ databases">
        <title>Complete genome sequence of Paenibacillus baekrokdamisoli strain KCTC 33723.</title>
        <authorList>
            <person name="Kang S.W."/>
            <person name="Lee K.C."/>
            <person name="Kim K.K."/>
            <person name="Kim J.S."/>
            <person name="Kim D.S."/>
            <person name="Ko S.H."/>
            <person name="Yang S.H."/>
            <person name="Lee J.S."/>
        </authorList>
    </citation>
    <scope>NUCLEOTIDE SEQUENCE [LARGE SCALE GENOMIC DNA]</scope>
    <source>
        <strain evidence="1 2">KCTC 33723</strain>
    </source>
</reference>
<dbReference type="KEGG" id="pbk:Back11_17660"/>
<organism evidence="1 2">
    <name type="scientific">Paenibacillus baekrokdamisoli</name>
    <dbReference type="NCBI Taxonomy" id="1712516"/>
    <lineage>
        <taxon>Bacteria</taxon>
        <taxon>Bacillati</taxon>
        <taxon>Bacillota</taxon>
        <taxon>Bacilli</taxon>
        <taxon>Bacillales</taxon>
        <taxon>Paenibacillaceae</taxon>
        <taxon>Paenibacillus</taxon>
    </lineage>
</organism>
<dbReference type="OrthoDB" id="6387628at2"/>
<sequence>MKDDKQAESLQNYKDFIDGLVDIRLSVLSNWVLTKGWPKTEENSKINEFINGLSQDQKQILAHIIQQSRDGGIHDVLVFLTDEININGLKLIKNETEMAKEPFDSEMYYDWDCRREGDPWPDSEKS</sequence>
<dbReference type="InterPro" id="IPR046677">
    <property type="entry name" value="DUF6547"/>
</dbReference>
<evidence type="ECO:0000313" key="1">
    <source>
        <dbReference type="EMBL" id="BBH20421.1"/>
    </source>
</evidence>
<gene>
    <name evidence="1" type="ORF">Back11_17660</name>
</gene>
<dbReference type="AlphaFoldDB" id="A0A3G9J3P4"/>